<dbReference type="AlphaFoldDB" id="E3J808"/>
<gene>
    <name evidence="2" type="ordered locus">FraEuI1c_4055</name>
</gene>
<dbReference type="Gene3D" id="2.60.120.590">
    <property type="entry name" value="Alpha-ketoglutarate-dependent dioxygenase AlkB-like"/>
    <property type="match status" value="1"/>
</dbReference>
<dbReference type="Pfam" id="PF13532">
    <property type="entry name" value="2OG-FeII_Oxy_2"/>
    <property type="match status" value="1"/>
</dbReference>
<dbReference type="GO" id="GO:0051213">
    <property type="term" value="F:dioxygenase activity"/>
    <property type="evidence" value="ECO:0007669"/>
    <property type="project" value="InterPro"/>
</dbReference>
<dbReference type="SUPFAM" id="SSF51197">
    <property type="entry name" value="Clavaminate synthase-like"/>
    <property type="match status" value="1"/>
</dbReference>
<sequence>MVEGEGLIGMSVLTDLGATQLDAFDAAPFGWDDRFPTARRVALDGSSWVEFVPGWLTGGEELFGLLRREAAWEQRERWMINRRVTEPRLTAQYPEVSAAPAALREIAAALARRYGVTYDGLWINQYRDHRDSTSWHADWPSCKRETCVVPVLSLGAPRRFLIRPRAGGASARFTPGSGDLIVMGGRAQQDWLHMVPKQARPAGPRISVNFTSRDQARLDG</sequence>
<dbReference type="InterPro" id="IPR005123">
    <property type="entry name" value="Oxoglu/Fe-dep_dioxygenase_dom"/>
</dbReference>
<feature type="domain" description="Fe2OG dioxygenase" evidence="1">
    <location>
        <begin position="117"/>
        <end position="214"/>
    </location>
</feature>
<keyword evidence="3" id="KW-1185">Reference proteome</keyword>
<dbReference type="PROSITE" id="PS51471">
    <property type="entry name" value="FE2OG_OXY"/>
    <property type="match status" value="1"/>
</dbReference>
<evidence type="ECO:0000259" key="1">
    <source>
        <dbReference type="PROSITE" id="PS51471"/>
    </source>
</evidence>
<dbReference type="eggNOG" id="COG3145">
    <property type="taxonomic scope" value="Bacteria"/>
</dbReference>
<dbReference type="KEGG" id="fri:FraEuI1c_4055"/>
<dbReference type="PANTHER" id="PTHR31212:SF4">
    <property type="entry name" value="ALPHA-KETOGLUTARATE-DEPENDENT DIOXYGENASE ALKB HOMOLOG 3"/>
    <property type="match status" value="1"/>
</dbReference>
<dbReference type="STRING" id="298654.FraEuI1c_4055"/>
<dbReference type="PANTHER" id="PTHR31212">
    <property type="entry name" value="ALPHA-KETOGLUTARATE-DEPENDENT DIOXYGENASE ALKB HOMOLOG 3"/>
    <property type="match status" value="1"/>
</dbReference>
<dbReference type="InterPro" id="IPR032854">
    <property type="entry name" value="ALKBH3"/>
</dbReference>
<evidence type="ECO:0000313" key="3">
    <source>
        <dbReference type="Proteomes" id="UP000002484"/>
    </source>
</evidence>
<dbReference type="GO" id="GO:0006307">
    <property type="term" value="P:DNA alkylation repair"/>
    <property type="evidence" value="ECO:0007669"/>
    <property type="project" value="InterPro"/>
</dbReference>
<dbReference type="HOGENOM" id="CLU_048788_4_1_11"/>
<dbReference type="InterPro" id="IPR037151">
    <property type="entry name" value="AlkB-like_sf"/>
</dbReference>
<evidence type="ECO:0000313" key="2">
    <source>
        <dbReference type="EMBL" id="ADP82056.1"/>
    </source>
</evidence>
<dbReference type="OrthoDB" id="190276at2"/>
<accession>E3J808</accession>
<name>E3J808_PSEI1</name>
<dbReference type="InterPro" id="IPR027450">
    <property type="entry name" value="AlkB-like"/>
</dbReference>
<dbReference type="EMBL" id="CP002299">
    <property type="protein sequence ID" value="ADP82056.1"/>
    <property type="molecule type" value="Genomic_DNA"/>
</dbReference>
<dbReference type="Proteomes" id="UP000002484">
    <property type="component" value="Chromosome"/>
</dbReference>
<protein>
    <submittedName>
        <fullName evidence="2">Putative alkylated DNA repair protein</fullName>
    </submittedName>
</protein>
<dbReference type="RefSeq" id="WP_013425174.1">
    <property type="nucleotide sequence ID" value="NC_014666.1"/>
</dbReference>
<proteinExistence type="predicted"/>
<reference evidence="2 3" key="1">
    <citation type="submission" date="2010-10" db="EMBL/GenBank/DDBJ databases">
        <title>Complete sequence of Frankia sp. EuI1c.</title>
        <authorList>
            <consortium name="US DOE Joint Genome Institute"/>
            <person name="Lucas S."/>
            <person name="Copeland A."/>
            <person name="Lapidus A."/>
            <person name="Cheng J.-F."/>
            <person name="Bruce D."/>
            <person name="Goodwin L."/>
            <person name="Pitluck S."/>
            <person name="Chertkov O."/>
            <person name="Detter J.C."/>
            <person name="Han C."/>
            <person name="Tapia R."/>
            <person name="Land M."/>
            <person name="Hauser L."/>
            <person name="Jeffries C."/>
            <person name="Kyrpides N."/>
            <person name="Ivanova N."/>
            <person name="Mikhailova N."/>
            <person name="Beauchemin N."/>
            <person name="Sen A."/>
            <person name="Sur S.A."/>
            <person name="Gtari M."/>
            <person name="Wall L."/>
            <person name="Tisa L."/>
            <person name="Woyke T."/>
        </authorList>
    </citation>
    <scope>NUCLEOTIDE SEQUENCE [LARGE SCALE GENOMIC DNA]</scope>
    <source>
        <strain evidence="3">DSM 45817 / CECT 9037 / EuI1c</strain>
    </source>
</reference>
<dbReference type="InParanoid" id="E3J808"/>
<organism evidence="2 3">
    <name type="scientific">Pseudofrankia inefficax (strain DSM 45817 / CECT 9037 / DDB 130130 / EuI1c)</name>
    <name type="common">Frankia inefficax</name>
    <dbReference type="NCBI Taxonomy" id="298654"/>
    <lineage>
        <taxon>Bacteria</taxon>
        <taxon>Bacillati</taxon>
        <taxon>Actinomycetota</taxon>
        <taxon>Actinomycetes</taxon>
        <taxon>Frankiales</taxon>
        <taxon>Frankiaceae</taxon>
        <taxon>Pseudofrankia</taxon>
    </lineage>
</organism>